<keyword evidence="7" id="KW-0560">Oxidoreductase</keyword>
<dbReference type="GO" id="GO:0004497">
    <property type="term" value="F:monooxygenase activity"/>
    <property type="evidence" value="ECO:0007669"/>
    <property type="project" value="UniProtKB-KW"/>
</dbReference>
<dbReference type="Gene3D" id="2.70.50.70">
    <property type="match status" value="1"/>
</dbReference>
<dbReference type="InterPro" id="IPR049892">
    <property type="entry name" value="AA9"/>
</dbReference>
<dbReference type="GO" id="GO:0046872">
    <property type="term" value="F:metal ion binding"/>
    <property type="evidence" value="ECO:0007669"/>
    <property type="project" value="UniProtKB-KW"/>
</dbReference>
<reference evidence="18" key="1">
    <citation type="journal article" date="2020" name="Stud. Mycol.">
        <title>101 Dothideomycetes genomes: a test case for predicting lifestyles and emergence of pathogens.</title>
        <authorList>
            <person name="Haridas S."/>
            <person name="Albert R."/>
            <person name="Binder M."/>
            <person name="Bloem J."/>
            <person name="Labutti K."/>
            <person name="Salamov A."/>
            <person name="Andreopoulos B."/>
            <person name="Baker S."/>
            <person name="Barry K."/>
            <person name="Bills G."/>
            <person name="Bluhm B."/>
            <person name="Cannon C."/>
            <person name="Castanera R."/>
            <person name="Culley D."/>
            <person name="Daum C."/>
            <person name="Ezra D."/>
            <person name="Gonzalez J."/>
            <person name="Henrissat B."/>
            <person name="Kuo A."/>
            <person name="Liang C."/>
            <person name="Lipzen A."/>
            <person name="Lutzoni F."/>
            <person name="Magnuson J."/>
            <person name="Mondo S."/>
            <person name="Nolan M."/>
            <person name="Ohm R."/>
            <person name="Pangilinan J."/>
            <person name="Park H.-J."/>
            <person name="Ramirez L."/>
            <person name="Alfaro M."/>
            <person name="Sun H."/>
            <person name="Tritt A."/>
            <person name="Yoshinaga Y."/>
            <person name="Zwiers L.-H."/>
            <person name="Turgeon B."/>
            <person name="Goodwin S."/>
            <person name="Spatafora J."/>
            <person name="Crous P."/>
            <person name="Grigoriev I."/>
        </authorList>
    </citation>
    <scope>NUCLEOTIDE SEQUENCE</scope>
    <source>
        <strain evidence="18">CBS 122681</strain>
    </source>
</reference>
<dbReference type="AlphaFoldDB" id="A0A6A6TCI6"/>
<evidence type="ECO:0000256" key="2">
    <source>
        <dbReference type="ARBA" id="ARBA00004613"/>
    </source>
</evidence>
<comment type="subcellular location">
    <subcellularLocation>
        <location evidence="2">Secreted</location>
    </subcellularLocation>
</comment>
<keyword evidence="12" id="KW-0624">Polysaccharide degradation</keyword>
<evidence type="ECO:0000256" key="7">
    <source>
        <dbReference type="ARBA" id="ARBA00023002"/>
    </source>
</evidence>
<feature type="chain" id="PRO_5025636056" description="lytic cellulose monooxygenase (C4-dehydrogenating)" evidence="16">
    <location>
        <begin position="20"/>
        <end position="265"/>
    </location>
</feature>
<feature type="domain" description="Auxiliary Activity family 9 catalytic" evidence="17">
    <location>
        <begin position="20"/>
        <end position="249"/>
    </location>
</feature>
<gene>
    <name evidence="18" type="ORF">K491DRAFT_714782</name>
</gene>
<evidence type="ECO:0000256" key="9">
    <source>
        <dbReference type="ARBA" id="ARBA00023033"/>
    </source>
</evidence>
<sequence>MKATTVSSILLLAATTVKAHYYFPWLIVNGTQSLQWKYVRKTRPDPYQSTKTADLAQPLRDLFSTNFTCGRSAWESMTTTETADVVAGSEIGFRINQGIVAEPNANQSGLEHPGPGLAYLARAPNDDLTTFSGIDGNWFKIAELLGKSDNEWKLHSYEQHKRHHPPRYPPGKYLLRFEHIYLQPSFYIGSQFFLNCAQINVLPPSAPNSTSTGEGKAGSASLEDYPYAKFPGAYDYMDPGIYIGENIYTEGLLRYVAPGPPLWKP</sequence>
<organism evidence="18 19">
    <name type="scientific">Lophiostoma macrostomum CBS 122681</name>
    <dbReference type="NCBI Taxonomy" id="1314788"/>
    <lineage>
        <taxon>Eukaryota</taxon>
        <taxon>Fungi</taxon>
        <taxon>Dikarya</taxon>
        <taxon>Ascomycota</taxon>
        <taxon>Pezizomycotina</taxon>
        <taxon>Dothideomycetes</taxon>
        <taxon>Pleosporomycetidae</taxon>
        <taxon>Pleosporales</taxon>
        <taxon>Lophiostomataceae</taxon>
        <taxon>Lophiostoma</taxon>
    </lineage>
</organism>
<dbReference type="PANTHER" id="PTHR33353">
    <property type="entry name" value="PUTATIVE (AFU_ORTHOLOGUE AFUA_1G12560)-RELATED"/>
    <property type="match status" value="1"/>
</dbReference>
<keyword evidence="8" id="KW-0186">Copper</keyword>
<evidence type="ECO:0000256" key="8">
    <source>
        <dbReference type="ARBA" id="ARBA00023008"/>
    </source>
</evidence>
<dbReference type="EMBL" id="MU004329">
    <property type="protein sequence ID" value="KAF2657037.1"/>
    <property type="molecule type" value="Genomic_DNA"/>
</dbReference>
<dbReference type="Proteomes" id="UP000799324">
    <property type="component" value="Unassembled WGS sequence"/>
</dbReference>
<accession>A0A6A6TCI6</accession>
<evidence type="ECO:0000256" key="11">
    <source>
        <dbReference type="ARBA" id="ARBA00023277"/>
    </source>
</evidence>
<comment type="cofactor">
    <cofactor evidence="1">
        <name>Cu(2+)</name>
        <dbReference type="ChEBI" id="CHEBI:29036"/>
    </cofactor>
</comment>
<dbReference type="InterPro" id="IPR005103">
    <property type="entry name" value="AA9_LPMO"/>
</dbReference>
<evidence type="ECO:0000256" key="4">
    <source>
        <dbReference type="ARBA" id="ARBA00022723"/>
    </source>
</evidence>
<evidence type="ECO:0000256" key="14">
    <source>
        <dbReference type="ARBA" id="ARBA00045077"/>
    </source>
</evidence>
<keyword evidence="3" id="KW-0964">Secreted</keyword>
<comment type="catalytic activity">
    <reaction evidence="14">
        <text>[(1-&gt;4)-beta-D-glucosyl]n+m + reduced acceptor + O2 = 4-dehydro-beta-D-glucosyl-[(1-&gt;4)-beta-D-glucosyl]n-1 + [(1-&gt;4)-beta-D-glucosyl]m + acceptor + H2O.</text>
        <dbReference type="EC" id="1.14.99.56"/>
    </reaction>
</comment>
<dbReference type="GO" id="GO:0005576">
    <property type="term" value="C:extracellular region"/>
    <property type="evidence" value="ECO:0007669"/>
    <property type="project" value="UniProtKB-SubCell"/>
</dbReference>
<keyword evidence="4" id="KW-0479">Metal-binding</keyword>
<keyword evidence="19" id="KW-1185">Reference proteome</keyword>
<evidence type="ECO:0000256" key="5">
    <source>
        <dbReference type="ARBA" id="ARBA00022729"/>
    </source>
</evidence>
<evidence type="ECO:0000256" key="15">
    <source>
        <dbReference type="ARBA" id="ARBA00047174"/>
    </source>
</evidence>
<evidence type="ECO:0000256" key="1">
    <source>
        <dbReference type="ARBA" id="ARBA00001973"/>
    </source>
</evidence>
<evidence type="ECO:0000256" key="13">
    <source>
        <dbReference type="ARBA" id="ARBA00044502"/>
    </source>
</evidence>
<dbReference type="PANTHER" id="PTHR33353:SF10">
    <property type="entry name" value="ENDO-BETA-1,4-GLUCANASE D"/>
    <property type="match status" value="1"/>
</dbReference>
<name>A0A6A6TCI6_9PLEO</name>
<keyword evidence="6" id="KW-0136">Cellulose degradation</keyword>
<dbReference type="GO" id="GO:0030245">
    <property type="term" value="P:cellulose catabolic process"/>
    <property type="evidence" value="ECO:0007669"/>
    <property type="project" value="UniProtKB-KW"/>
</dbReference>
<evidence type="ECO:0000256" key="12">
    <source>
        <dbReference type="ARBA" id="ARBA00023326"/>
    </source>
</evidence>
<feature type="signal peptide" evidence="16">
    <location>
        <begin position="1"/>
        <end position="19"/>
    </location>
</feature>
<keyword evidence="9 18" id="KW-0503">Monooxygenase</keyword>
<keyword evidence="5 16" id="KW-0732">Signal</keyword>
<dbReference type="Pfam" id="PF03443">
    <property type="entry name" value="AA9"/>
    <property type="match status" value="1"/>
</dbReference>
<evidence type="ECO:0000256" key="6">
    <source>
        <dbReference type="ARBA" id="ARBA00023001"/>
    </source>
</evidence>
<keyword evidence="10" id="KW-1015">Disulfide bond</keyword>
<protein>
    <recommendedName>
        <fullName evidence="15">lytic cellulose monooxygenase (C4-dehydrogenating)</fullName>
        <ecNumber evidence="15">1.14.99.56</ecNumber>
    </recommendedName>
</protein>
<comment type="similarity">
    <text evidence="13">Belongs to the polysaccharide monooxygenase AA9 family.</text>
</comment>
<evidence type="ECO:0000256" key="10">
    <source>
        <dbReference type="ARBA" id="ARBA00023157"/>
    </source>
</evidence>
<evidence type="ECO:0000313" key="19">
    <source>
        <dbReference type="Proteomes" id="UP000799324"/>
    </source>
</evidence>
<dbReference type="EC" id="1.14.99.56" evidence="15"/>
<evidence type="ECO:0000256" key="3">
    <source>
        <dbReference type="ARBA" id="ARBA00022525"/>
    </source>
</evidence>
<evidence type="ECO:0000259" key="17">
    <source>
        <dbReference type="Pfam" id="PF03443"/>
    </source>
</evidence>
<evidence type="ECO:0000256" key="16">
    <source>
        <dbReference type="SAM" id="SignalP"/>
    </source>
</evidence>
<proteinExistence type="inferred from homology"/>
<dbReference type="OrthoDB" id="6038816at2759"/>
<keyword evidence="11" id="KW-0119">Carbohydrate metabolism</keyword>
<evidence type="ECO:0000313" key="18">
    <source>
        <dbReference type="EMBL" id="KAF2657037.1"/>
    </source>
</evidence>